<name>A0A0J8D856_CLOCY</name>
<dbReference type="NCBIfam" id="TIGR02865">
    <property type="entry name" value="spore_II_E"/>
    <property type="match status" value="1"/>
</dbReference>
<dbReference type="Pfam" id="PF07228">
    <property type="entry name" value="SpoIIE"/>
    <property type="match status" value="1"/>
</dbReference>
<evidence type="ECO:0000256" key="2">
    <source>
        <dbReference type="SAM" id="Phobius"/>
    </source>
</evidence>
<dbReference type="SMART" id="SM00331">
    <property type="entry name" value="PP2C_SIG"/>
    <property type="match status" value="1"/>
</dbReference>
<dbReference type="PANTHER" id="PTHR43156:SF2">
    <property type="entry name" value="STAGE II SPORULATION PROTEIN E"/>
    <property type="match status" value="1"/>
</dbReference>
<feature type="transmembrane region" description="Helical" evidence="2">
    <location>
        <begin position="157"/>
        <end position="183"/>
    </location>
</feature>
<feature type="transmembrane region" description="Helical" evidence="2">
    <location>
        <begin position="98"/>
        <end position="117"/>
    </location>
</feature>
<dbReference type="SUPFAM" id="SSF81606">
    <property type="entry name" value="PP2C-like"/>
    <property type="match status" value="1"/>
</dbReference>
<keyword evidence="2" id="KW-1133">Transmembrane helix</keyword>
<evidence type="ECO:0000313" key="4">
    <source>
        <dbReference type="EMBL" id="KMT22042.1"/>
    </source>
</evidence>
<dbReference type="STRING" id="1121307.CLCY_4c00110"/>
<feature type="transmembrane region" description="Helical" evidence="2">
    <location>
        <begin position="257"/>
        <end position="275"/>
    </location>
</feature>
<feature type="transmembrane region" description="Helical" evidence="2">
    <location>
        <begin position="124"/>
        <end position="145"/>
    </location>
</feature>
<protein>
    <submittedName>
        <fullName evidence="4">Stage II sporulation protein E</fullName>
        <ecNumber evidence="4">3.1.3.16</ecNumber>
    </submittedName>
</protein>
<dbReference type="EC" id="3.1.3.16" evidence="4"/>
<dbReference type="InterPro" id="IPR045768">
    <property type="entry name" value="SpoIIE_N"/>
</dbReference>
<dbReference type="CDD" id="cd00636">
    <property type="entry name" value="TroA-like"/>
    <property type="match status" value="1"/>
</dbReference>
<sequence length="806" mass="89008">MYGINEGVTRMYKEELMTYKRVTTKLSREKGIVGELISVNALLFYTCAFFASRVIMLKMFMPFGLAFFISAYGLLGIRAAVATGFITAIGYISTFNGYLGFSHAVSLMLIMAIGLMIKKDDKFNIFRISACTFIINSLVNIFVYYKFISGSMIPYDILITLFESVIVVAFGFIFSYGVPVCFFKKNKKELTTEELVCMALIIAIAVAGTFDISYMGLSLKNIVAFTLALTCGFLEGATLGAAMGITLGLVSGIADTTMPFTIGVFGFCGLIAGVFKDFGKILASVAFILSAAILSFYTSTFADMQPLLIDSVVGTVIFLISPKRKLEKLVVFNNKVEYEKAETRSDLYLQRVNDVMASRLSMVSGALGGLSNVLEQSFTNQLSNKTDINAMVEQLADKVCFTCENRNTCWDSEIYHTSNSFIQLLSKVEKRGKISVQDIPDSLQKKCLRPHELTRQTNNVFEVFRINSRWRNKLANSRMVLAEQIRGVSSVVNTMVEEATNVIEIKNEKEIDIEDALRSEGLKFSEVFAVKSQKGRFEVIVYIDANDGNDVNVCNYTSVISKVLDRRLCTSNLSGAMVDNNIHQIKLVEEEKYTVKTAIAKLSRDEVSGDSYTFGDIGSGRYLVGLSDGMGSGAIASNESKATISLLEKFMEAGFDRDTAIKAINSVLILGDSDERFATIDMAILDLYNGIGEFVKIGAAPTYIKTSRGVEVLKSSSIPVGILDNVDFETNILEVRNGDMIIMVSDGVSDAKEDMKNDWVTKALSEYDSGNPKDVADYILKKAKSYVNEYDADDMTVIVSKVWKVI</sequence>
<feature type="transmembrane region" description="Helical" evidence="2">
    <location>
        <begin position="32"/>
        <end position="51"/>
    </location>
</feature>
<proteinExistence type="predicted"/>
<dbReference type="EMBL" id="LFVU01000024">
    <property type="protein sequence ID" value="KMT22042.1"/>
    <property type="molecule type" value="Genomic_DNA"/>
</dbReference>
<organism evidence="4 5">
    <name type="scientific">Clostridium cylindrosporum DSM 605</name>
    <dbReference type="NCBI Taxonomy" id="1121307"/>
    <lineage>
        <taxon>Bacteria</taxon>
        <taxon>Bacillati</taxon>
        <taxon>Bacillota</taxon>
        <taxon>Clostridia</taxon>
        <taxon>Eubacteriales</taxon>
        <taxon>Clostridiaceae</taxon>
        <taxon>Clostridium</taxon>
    </lineage>
</organism>
<dbReference type="InterPro" id="IPR052016">
    <property type="entry name" value="Bact_Sigma-Reg"/>
</dbReference>
<dbReference type="GO" id="GO:0004722">
    <property type="term" value="F:protein serine/threonine phosphatase activity"/>
    <property type="evidence" value="ECO:0007669"/>
    <property type="project" value="UniProtKB-EC"/>
</dbReference>
<evidence type="ECO:0000259" key="3">
    <source>
        <dbReference type="SMART" id="SM00331"/>
    </source>
</evidence>
<dbReference type="Gene3D" id="3.60.40.10">
    <property type="entry name" value="PPM-type phosphatase domain"/>
    <property type="match status" value="1"/>
</dbReference>
<keyword evidence="2" id="KW-0812">Transmembrane</keyword>
<reference evidence="4 5" key="1">
    <citation type="submission" date="2015-06" db="EMBL/GenBank/DDBJ databases">
        <title>Draft genome sequence of the purine-degrading Clostridium cylindrosporum HC-1 (DSM 605).</title>
        <authorList>
            <person name="Poehlein A."/>
            <person name="Schiel-Bengelsdorf B."/>
            <person name="Bengelsdorf F."/>
            <person name="Daniel R."/>
            <person name="Duerre P."/>
        </authorList>
    </citation>
    <scope>NUCLEOTIDE SEQUENCE [LARGE SCALE GENOMIC DNA]</scope>
    <source>
        <strain evidence="4 5">DSM 605</strain>
    </source>
</reference>
<feature type="transmembrane region" description="Helical" evidence="2">
    <location>
        <begin position="63"/>
        <end position="92"/>
    </location>
</feature>
<keyword evidence="1 4" id="KW-0378">Hydrolase</keyword>
<dbReference type="AlphaFoldDB" id="A0A0J8D856"/>
<dbReference type="InterPro" id="IPR014221">
    <property type="entry name" value="SpoII_E"/>
</dbReference>
<evidence type="ECO:0000313" key="5">
    <source>
        <dbReference type="Proteomes" id="UP000036756"/>
    </source>
</evidence>
<gene>
    <name evidence="4" type="primary">spoIIE</name>
    <name evidence="4" type="ORF">CLCY_4c00110</name>
</gene>
<accession>A0A0J8D856</accession>
<dbReference type="Proteomes" id="UP000036756">
    <property type="component" value="Unassembled WGS sequence"/>
</dbReference>
<evidence type="ECO:0000256" key="1">
    <source>
        <dbReference type="ARBA" id="ARBA00022801"/>
    </source>
</evidence>
<keyword evidence="2" id="KW-0472">Membrane</keyword>
<feature type="transmembrane region" description="Helical" evidence="2">
    <location>
        <begin position="281"/>
        <end position="298"/>
    </location>
</feature>
<dbReference type="PANTHER" id="PTHR43156">
    <property type="entry name" value="STAGE II SPORULATION PROTEIN E-RELATED"/>
    <property type="match status" value="1"/>
</dbReference>
<dbReference type="Pfam" id="PF19732">
    <property type="entry name" value="SpoIIE_N"/>
    <property type="match status" value="1"/>
</dbReference>
<dbReference type="InterPro" id="IPR036457">
    <property type="entry name" value="PPM-type-like_dom_sf"/>
</dbReference>
<dbReference type="PATRIC" id="fig|1121307.3.peg.1667"/>
<feature type="transmembrane region" description="Helical" evidence="2">
    <location>
        <begin position="222"/>
        <end position="250"/>
    </location>
</feature>
<feature type="transmembrane region" description="Helical" evidence="2">
    <location>
        <begin position="195"/>
        <end position="216"/>
    </location>
</feature>
<keyword evidence="5" id="KW-1185">Reference proteome</keyword>
<comment type="caution">
    <text evidence="4">The sequence shown here is derived from an EMBL/GenBank/DDBJ whole genome shotgun (WGS) entry which is preliminary data.</text>
</comment>
<dbReference type="InterPro" id="IPR001932">
    <property type="entry name" value="PPM-type_phosphatase-like_dom"/>
</dbReference>
<feature type="domain" description="PPM-type phosphatase" evidence="3">
    <location>
        <begin position="594"/>
        <end position="802"/>
    </location>
</feature>